<dbReference type="AlphaFoldDB" id="A0A1H6ZMS0"/>
<evidence type="ECO:0000313" key="2">
    <source>
        <dbReference type="Proteomes" id="UP000199420"/>
    </source>
</evidence>
<dbReference type="STRING" id="529704.SAMN02927913_2223"/>
<dbReference type="EMBL" id="FNYC01000012">
    <property type="protein sequence ID" value="SEJ54709.1"/>
    <property type="molecule type" value="Genomic_DNA"/>
</dbReference>
<organism evidence="1 2">
    <name type="scientific">Frateuria terrea</name>
    <dbReference type="NCBI Taxonomy" id="529704"/>
    <lineage>
        <taxon>Bacteria</taxon>
        <taxon>Pseudomonadati</taxon>
        <taxon>Pseudomonadota</taxon>
        <taxon>Gammaproteobacteria</taxon>
        <taxon>Lysobacterales</taxon>
        <taxon>Rhodanobacteraceae</taxon>
        <taxon>Frateuria</taxon>
    </lineage>
</organism>
<keyword evidence="2" id="KW-1185">Reference proteome</keyword>
<sequence>MVERIVGRLDGNIRHVLTEVSKGAAPAALQDLATHAVLHLDGVQDEIRLALRHTAIGVPDSQLCTFYQVSTFQDLVRAMDGHIGQLQHKLKDKRPWEDTFPPSPRA</sequence>
<reference evidence="1 2" key="1">
    <citation type="submission" date="2016-10" db="EMBL/GenBank/DDBJ databases">
        <authorList>
            <person name="de Groot N.N."/>
        </authorList>
    </citation>
    <scope>NUCLEOTIDE SEQUENCE [LARGE SCALE GENOMIC DNA]</scope>
    <source>
        <strain evidence="1 2">DSM 26515</strain>
    </source>
</reference>
<dbReference type="Proteomes" id="UP000199420">
    <property type="component" value="Unassembled WGS sequence"/>
</dbReference>
<gene>
    <name evidence="1" type="ORF">SAMN04487997_0167</name>
</gene>
<proteinExistence type="predicted"/>
<accession>A0A1H6ZMS0</accession>
<name>A0A1H6ZMS0_9GAMM</name>
<evidence type="ECO:0000313" key="1">
    <source>
        <dbReference type="EMBL" id="SEJ54709.1"/>
    </source>
</evidence>
<protein>
    <submittedName>
        <fullName evidence="1">Uncharacterized protein</fullName>
    </submittedName>
</protein>